<dbReference type="PANTHER" id="PTHR46268">
    <property type="entry name" value="STRESS RESPONSE PROTEIN NHAX"/>
    <property type="match status" value="1"/>
</dbReference>
<dbReference type="InterPro" id="IPR006016">
    <property type="entry name" value="UspA"/>
</dbReference>
<evidence type="ECO:0000256" key="2">
    <source>
        <dbReference type="ARBA" id="ARBA00022741"/>
    </source>
</evidence>
<keyword evidence="2" id="KW-0547">Nucleotide-binding</keyword>
<organism evidence="5 6">
    <name type="scientific">Mycolicibacterium fluoranthenivorans</name>
    <dbReference type="NCBI Taxonomy" id="258505"/>
    <lineage>
        <taxon>Bacteria</taxon>
        <taxon>Bacillati</taxon>
        <taxon>Actinomycetota</taxon>
        <taxon>Actinomycetes</taxon>
        <taxon>Mycobacteriales</taxon>
        <taxon>Mycobacteriaceae</taxon>
        <taxon>Mycolicibacterium</taxon>
    </lineage>
</organism>
<name>A0A7G8P9C3_9MYCO</name>
<evidence type="ECO:0000256" key="1">
    <source>
        <dbReference type="ARBA" id="ARBA00008791"/>
    </source>
</evidence>
<feature type="domain" description="UspA" evidence="4">
    <location>
        <begin position="11"/>
        <end position="153"/>
    </location>
</feature>
<keyword evidence="3" id="KW-0067">ATP-binding</keyword>
<comment type="similarity">
    <text evidence="1">Belongs to the universal stress protein A family.</text>
</comment>
<sequence length="298" mass="31163">MSSATAPHNGILVAVDGSGCSDDAVRWAAAEAVLRRQKLSIVNIVSPLTDGWYGAGMFGSPITAEFGAWQQDEADKIIAAAVRIARDSVDGADLDISTEVPLTAVVPTLIDFSKQAAMIVLGSRGMGAVGRLLLGSVSTALVHHAHCPVAIIRGPLSEGQTHGPVVVGIDGSPASERATAVAFEEASLRHAELVALHAFSNTEWPEVMPLPWSAFAAEAGETLAERLAGWQERYPDVVVQRVVVRDQPVQNLLAQAESAQLVIVGSHGRGGFAGMLLGSVSSAVVHQIQSPVIVARHD</sequence>
<dbReference type="RefSeq" id="WP_187095815.1">
    <property type="nucleotide sequence ID" value="NZ_CP059894.1"/>
</dbReference>
<dbReference type="AlphaFoldDB" id="A0A7G8P9C3"/>
<accession>A0A7G8P9C3</accession>
<feature type="domain" description="UspA" evidence="4">
    <location>
        <begin position="164"/>
        <end position="296"/>
    </location>
</feature>
<dbReference type="SUPFAM" id="SSF52402">
    <property type="entry name" value="Adenine nucleotide alpha hydrolases-like"/>
    <property type="match status" value="2"/>
</dbReference>
<dbReference type="Proteomes" id="UP000515498">
    <property type="component" value="Chromosome"/>
</dbReference>
<proteinExistence type="inferred from homology"/>
<dbReference type="GO" id="GO:0005524">
    <property type="term" value="F:ATP binding"/>
    <property type="evidence" value="ECO:0007669"/>
    <property type="project" value="UniProtKB-KW"/>
</dbReference>
<dbReference type="KEGG" id="mflu:HZU40_22220"/>
<dbReference type="InterPro" id="IPR006015">
    <property type="entry name" value="Universal_stress_UspA"/>
</dbReference>
<dbReference type="Pfam" id="PF00582">
    <property type="entry name" value="Usp"/>
    <property type="match status" value="2"/>
</dbReference>
<gene>
    <name evidence="5" type="ORF">HZU40_22220</name>
</gene>
<evidence type="ECO:0000256" key="3">
    <source>
        <dbReference type="ARBA" id="ARBA00022840"/>
    </source>
</evidence>
<reference evidence="5 6" key="1">
    <citation type="submission" date="2020-07" db="EMBL/GenBank/DDBJ databases">
        <title>Draft genome sequence of four isobutane-metabolizing strains capable of cometabolically degrading diverse ether contaminants.</title>
        <authorList>
            <person name="Chen W."/>
            <person name="Faulkner N."/>
            <person name="Smith C."/>
            <person name="Hyman M."/>
        </authorList>
    </citation>
    <scope>NUCLEOTIDE SEQUENCE [LARGE SCALE GENOMIC DNA]</scope>
    <source>
        <strain evidence="5 6">2A</strain>
    </source>
</reference>
<dbReference type="PRINTS" id="PR01438">
    <property type="entry name" value="UNVRSLSTRESS"/>
</dbReference>
<dbReference type="InterPro" id="IPR014729">
    <property type="entry name" value="Rossmann-like_a/b/a_fold"/>
</dbReference>
<dbReference type="EMBL" id="CP059894">
    <property type="protein sequence ID" value="QNJ90939.1"/>
    <property type="molecule type" value="Genomic_DNA"/>
</dbReference>
<evidence type="ECO:0000259" key="4">
    <source>
        <dbReference type="Pfam" id="PF00582"/>
    </source>
</evidence>
<dbReference type="CDD" id="cd23944">
    <property type="entry name" value="USP_Rv2623_repeat1"/>
    <property type="match status" value="1"/>
</dbReference>
<evidence type="ECO:0000313" key="5">
    <source>
        <dbReference type="EMBL" id="QNJ90939.1"/>
    </source>
</evidence>
<evidence type="ECO:0000313" key="6">
    <source>
        <dbReference type="Proteomes" id="UP000515498"/>
    </source>
</evidence>
<protein>
    <submittedName>
        <fullName evidence="5">Universal stress protein</fullName>
    </submittedName>
</protein>
<dbReference type="Gene3D" id="3.40.50.620">
    <property type="entry name" value="HUPs"/>
    <property type="match status" value="2"/>
</dbReference>
<dbReference type="PANTHER" id="PTHR46268:SF27">
    <property type="entry name" value="UNIVERSAL STRESS PROTEIN RV2623"/>
    <property type="match status" value="1"/>
</dbReference>